<keyword evidence="2" id="KW-1185">Reference proteome</keyword>
<organism evidence="1 2">
    <name type="scientific">Agrobacterium bohemicum</name>
    <dbReference type="NCBI Taxonomy" id="2052828"/>
    <lineage>
        <taxon>Bacteria</taxon>
        <taxon>Pseudomonadati</taxon>
        <taxon>Pseudomonadota</taxon>
        <taxon>Alphaproteobacteria</taxon>
        <taxon>Hyphomicrobiales</taxon>
        <taxon>Rhizobiaceae</taxon>
        <taxon>Rhizobium/Agrobacterium group</taxon>
        <taxon>Agrobacterium</taxon>
    </lineage>
</organism>
<dbReference type="EMBL" id="LNUW01000033">
    <property type="protein sequence ID" value="KXG85396.1"/>
    <property type="molecule type" value="Genomic_DNA"/>
</dbReference>
<comment type="caution">
    <text evidence="1">The sequence shown here is derived from an EMBL/GenBank/DDBJ whole genome shotgun (WGS) entry which is preliminary data.</text>
</comment>
<reference evidence="1 2" key="1">
    <citation type="submission" date="2015-11" db="EMBL/GenBank/DDBJ databases">
        <title>Draft genome sequence of Agrobacterium sp. R89-1.</title>
        <authorList>
            <person name="Zahradnik J."/>
            <person name="Kyslikova E."/>
            <person name="Palyzova A."/>
            <person name="Kyslik P."/>
        </authorList>
    </citation>
    <scope>NUCLEOTIDE SEQUENCE [LARGE SCALE GENOMIC DNA]</scope>
    <source>
        <strain evidence="1 2">R89-1</strain>
    </source>
</reference>
<gene>
    <name evidence="1" type="ORF">ATO67_07495</name>
</gene>
<protein>
    <submittedName>
        <fullName evidence="1">Uncharacterized protein</fullName>
    </submittedName>
</protein>
<dbReference type="Proteomes" id="UP000070498">
    <property type="component" value="Unassembled WGS sequence"/>
</dbReference>
<proteinExistence type="predicted"/>
<accession>A0A135P1Y1</accession>
<name>A0A135P1Y1_9HYPH</name>
<sequence length="156" mass="18052">MKLAQSEAFHHSLLAKIQLLGIRECKYFLMVPGETLLPCRRTYLQILCDQICVACFRHIALAPPELSFFALLLEGPKMGNKKGKGASLVKTLTKFLCGQCARSQIGIGTFLARLRTKLYRRLLFVFQNSSDHQALQEHRLRFYFRNPQLHIRFRLK</sequence>
<dbReference type="AlphaFoldDB" id="A0A135P1Y1"/>
<evidence type="ECO:0000313" key="1">
    <source>
        <dbReference type="EMBL" id="KXG85396.1"/>
    </source>
</evidence>
<evidence type="ECO:0000313" key="2">
    <source>
        <dbReference type="Proteomes" id="UP000070498"/>
    </source>
</evidence>